<dbReference type="EMBL" id="EQ973887">
    <property type="protein sequence ID" value="EEF40307.1"/>
    <property type="molecule type" value="Genomic_DNA"/>
</dbReference>
<dbReference type="AlphaFoldDB" id="B9S7Z1"/>
<dbReference type="PANTHER" id="PTHR47602:SF2">
    <property type="entry name" value="F-BOX PROTEIN SKIP22"/>
    <property type="match status" value="1"/>
</dbReference>
<dbReference type="KEGG" id="rcu:8268918"/>
<gene>
    <name evidence="2" type="ORF">RCOM_1382950</name>
</gene>
<sequence length="356" mass="40592">MGETPENQGFRSIKRISEPYFLKRALRGEEFGDDFSIDKLLFVAIHAVLLESGFVGFDSVSGLRVDLFHILQEQQPLKSFTTSVSYTLPELLDNDNVIDSVALKFRTLGHFVIVYGSMVGGKSLVHKLRLDKCEFVPAIGSIWAPWDENDPMYENDSYTENLVSELWRIVKDQLAFPLLIDLCVKTGLLLPPCFMSLPPELKFKILESLHGLDIARMACVCKDMRHLSSDNNLWRKKVGEEFGAASGVRRITNWKKQFASSLADKKKPKTLGSYTPRYNIPNEPYPIGFPRHLRHYPLAIPPHHRRHPHHHHQHQFGGGGGIIDEYWLPGPFPPQLLMQQNFPSSYNVVGFMNAWP</sequence>
<dbReference type="Proteomes" id="UP000008311">
    <property type="component" value="Unassembled WGS sequence"/>
</dbReference>
<dbReference type="PANTHER" id="PTHR47602">
    <property type="entry name" value="F-BOX PROTEIN SKIP22"/>
    <property type="match status" value="1"/>
</dbReference>
<evidence type="ECO:0000259" key="1">
    <source>
        <dbReference type="PROSITE" id="PS50181"/>
    </source>
</evidence>
<dbReference type="Pfam" id="PF12937">
    <property type="entry name" value="F-box-like"/>
    <property type="match status" value="1"/>
</dbReference>
<dbReference type="InterPro" id="IPR036047">
    <property type="entry name" value="F-box-like_dom_sf"/>
</dbReference>
<dbReference type="SUPFAM" id="SSF81383">
    <property type="entry name" value="F-box domain"/>
    <property type="match status" value="1"/>
</dbReference>
<dbReference type="eggNOG" id="ENOG502QTNJ">
    <property type="taxonomic scope" value="Eukaryota"/>
</dbReference>
<proteinExistence type="predicted"/>
<reference evidence="3" key="1">
    <citation type="journal article" date="2010" name="Nat. Biotechnol.">
        <title>Draft genome sequence of the oilseed species Ricinus communis.</title>
        <authorList>
            <person name="Chan A.P."/>
            <person name="Crabtree J."/>
            <person name="Zhao Q."/>
            <person name="Lorenzi H."/>
            <person name="Orvis J."/>
            <person name="Puiu D."/>
            <person name="Melake-Berhan A."/>
            <person name="Jones K.M."/>
            <person name="Redman J."/>
            <person name="Chen G."/>
            <person name="Cahoon E.B."/>
            <person name="Gedil M."/>
            <person name="Stanke M."/>
            <person name="Haas B.J."/>
            <person name="Wortman J.R."/>
            <person name="Fraser-Liggett C.M."/>
            <person name="Ravel J."/>
            <person name="Rabinowicz P.D."/>
        </authorList>
    </citation>
    <scope>NUCLEOTIDE SEQUENCE [LARGE SCALE GENOMIC DNA]</scope>
    <source>
        <strain evidence="3">cv. Hale</strain>
    </source>
</reference>
<dbReference type="PROSITE" id="PS50181">
    <property type="entry name" value="FBOX"/>
    <property type="match status" value="1"/>
</dbReference>
<organism evidence="2 3">
    <name type="scientific">Ricinus communis</name>
    <name type="common">Castor bean</name>
    <dbReference type="NCBI Taxonomy" id="3988"/>
    <lineage>
        <taxon>Eukaryota</taxon>
        <taxon>Viridiplantae</taxon>
        <taxon>Streptophyta</taxon>
        <taxon>Embryophyta</taxon>
        <taxon>Tracheophyta</taxon>
        <taxon>Spermatophyta</taxon>
        <taxon>Magnoliopsida</taxon>
        <taxon>eudicotyledons</taxon>
        <taxon>Gunneridae</taxon>
        <taxon>Pentapetalae</taxon>
        <taxon>rosids</taxon>
        <taxon>fabids</taxon>
        <taxon>Malpighiales</taxon>
        <taxon>Euphorbiaceae</taxon>
        <taxon>Acalyphoideae</taxon>
        <taxon>Acalypheae</taxon>
        <taxon>Ricinus</taxon>
    </lineage>
</organism>
<evidence type="ECO:0000313" key="3">
    <source>
        <dbReference type="Proteomes" id="UP000008311"/>
    </source>
</evidence>
<keyword evidence="3" id="KW-1185">Reference proteome</keyword>
<dbReference type="STRING" id="3988.B9S7Z1"/>
<dbReference type="CDD" id="cd22165">
    <property type="entry name" value="F-box_AtSKIP22-like"/>
    <property type="match status" value="1"/>
</dbReference>
<feature type="domain" description="F-box" evidence="1">
    <location>
        <begin position="191"/>
        <end position="237"/>
    </location>
</feature>
<evidence type="ECO:0000313" key="2">
    <source>
        <dbReference type="EMBL" id="EEF40307.1"/>
    </source>
</evidence>
<dbReference type="InterPro" id="IPR001810">
    <property type="entry name" value="F-box_dom"/>
</dbReference>
<dbReference type="Gene3D" id="3.40.1000.30">
    <property type="match status" value="1"/>
</dbReference>
<dbReference type="OrthoDB" id="101791at2759"/>
<name>B9S7Z1_RICCO</name>
<dbReference type="SMART" id="SM00256">
    <property type="entry name" value="FBOX"/>
    <property type="match status" value="1"/>
</dbReference>
<dbReference type="InParanoid" id="B9S7Z1"/>
<dbReference type="Gene3D" id="1.20.1280.50">
    <property type="match status" value="1"/>
</dbReference>
<dbReference type="FunCoup" id="B9S7Z1">
    <property type="interactions" value="1928"/>
</dbReference>
<protein>
    <recommendedName>
        <fullName evidence="1">F-box domain-containing protein</fullName>
    </recommendedName>
</protein>
<accession>B9S7Z1</accession>